<dbReference type="GO" id="GO:0042941">
    <property type="term" value="P:D-alanine transmembrane transport"/>
    <property type="evidence" value="ECO:0007669"/>
    <property type="project" value="TreeGrafter"/>
</dbReference>
<name>A0A1G8L535_9FIRM</name>
<dbReference type="Proteomes" id="UP000199519">
    <property type="component" value="Unassembled WGS sequence"/>
</dbReference>
<keyword evidence="3 6" id="KW-0067">ATP-binding</keyword>
<dbReference type="EMBL" id="FNEH01000007">
    <property type="protein sequence ID" value="SDI50752.1"/>
    <property type="molecule type" value="Genomic_DNA"/>
</dbReference>
<evidence type="ECO:0000256" key="3">
    <source>
        <dbReference type="ARBA" id="ARBA00022840"/>
    </source>
</evidence>
<dbReference type="FunFam" id="3.40.50.300:FF:000421">
    <property type="entry name" value="Branched-chain amino acid ABC transporter ATP-binding protein"/>
    <property type="match status" value="1"/>
</dbReference>
<reference evidence="6 9" key="2">
    <citation type="submission" date="2016-10" db="EMBL/GenBank/DDBJ databases">
        <authorList>
            <person name="de Groot N.N."/>
        </authorList>
    </citation>
    <scope>NUCLEOTIDE SEQUENCE [LARGE SCALE GENOMIC DNA]</scope>
    <source>
        <strain evidence="6 9">WG7</strain>
    </source>
</reference>
<dbReference type="GO" id="GO:0005886">
    <property type="term" value="C:plasma membrane"/>
    <property type="evidence" value="ECO:0007669"/>
    <property type="project" value="TreeGrafter"/>
</dbReference>
<dbReference type="InterPro" id="IPR003593">
    <property type="entry name" value="AAA+_ATPase"/>
</dbReference>
<dbReference type="Pfam" id="PF00005">
    <property type="entry name" value="ABC_tran"/>
    <property type="match status" value="1"/>
</dbReference>
<dbReference type="GO" id="GO:0005304">
    <property type="term" value="F:L-valine transmembrane transporter activity"/>
    <property type="evidence" value="ECO:0007669"/>
    <property type="project" value="TreeGrafter"/>
</dbReference>
<dbReference type="GO" id="GO:0016887">
    <property type="term" value="F:ATP hydrolysis activity"/>
    <property type="evidence" value="ECO:0007669"/>
    <property type="project" value="InterPro"/>
</dbReference>
<dbReference type="Gene3D" id="3.40.50.300">
    <property type="entry name" value="P-loop containing nucleotide triphosphate hydrolases"/>
    <property type="match status" value="1"/>
</dbReference>
<dbReference type="SUPFAM" id="SSF52540">
    <property type="entry name" value="P-loop containing nucleoside triphosphate hydrolases"/>
    <property type="match status" value="1"/>
</dbReference>
<dbReference type="GO" id="GO:0015808">
    <property type="term" value="P:L-alanine transport"/>
    <property type="evidence" value="ECO:0007669"/>
    <property type="project" value="TreeGrafter"/>
</dbReference>
<accession>A0A1G8L535</accession>
<evidence type="ECO:0000313" key="7">
    <source>
        <dbReference type="EMBL" id="SES61416.1"/>
    </source>
</evidence>
<reference evidence="8 10" key="1">
    <citation type="submission" date="2016-10" db="EMBL/GenBank/DDBJ databases">
        <authorList>
            <person name="Varghese N."/>
            <person name="Submissions S."/>
        </authorList>
    </citation>
    <scope>NUCLEOTIDE SEQUENCE [LARGE SCALE GENOMIC DNA]</scope>
    <source>
        <strain evidence="5 10">WG2</strain>
        <strain evidence="7 8">WG5</strain>
    </source>
</reference>
<dbReference type="EMBL" id="FNBJ01000001">
    <property type="protein sequence ID" value="SDE74476.1"/>
    <property type="molecule type" value="Genomic_DNA"/>
</dbReference>
<evidence type="ECO:0000313" key="5">
    <source>
        <dbReference type="EMBL" id="SDE74476.1"/>
    </source>
</evidence>
<dbReference type="Pfam" id="PF12399">
    <property type="entry name" value="BCA_ABC_TP_C"/>
    <property type="match status" value="1"/>
</dbReference>
<dbReference type="CDD" id="cd03219">
    <property type="entry name" value="ABC_Mj1267_LivG_branched"/>
    <property type="match status" value="1"/>
</dbReference>
<dbReference type="SMART" id="SM00382">
    <property type="entry name" value="AAA"/>
    <property type="match status" value="1"/>
</dbReference>
<dbReference type="PANTHER" id="PTHR45772">
    <property type="entry name" value="CONSERVED COMPONENT OF ABC TRANSPORTER FOR NATURAL AMINO ACIDS-RELATED"/>
    <property type="match status" value="1"/>
</dbReference>
<dbReference type="InterPro" id="IPR032823">
    <property type="entry name" value="BCA_ABC_TP_C"/>
</dbReference>
<dbReference type="GO" id="GO:0005524">
    <property type="term" value="F:ATP binding"/>
    <property type="evidence" value="ECO:0007669"/>
    <property type="project" value="UniProtKB-KW"/>
</dbReference>
<evidence type="ECO:0000259" key="4">
    <source>
        <dbReference type="PROSITE" id="PS50893"/>
    </source>
</evidence>
<dbReference type="GO" id="GO:1903806">
    <property type="term" value="P:L-isoleucine import across plasma membrane"/>
    <property type="evidence" value="ECO:0007669"/>
    <property type="project" value="TreeGrafter"/>
</dbReference>
<dbReference type="InterPro" id="IPR051120">
    <property type="entry name" value="ABC_AA/LPS_Transport"/>
</dbReference>
<dbReference type="Proteomes" id="UP000198945">
    <property type="component" value="Unassembled WGS sequence"/>
</dbReference>
<dbReference type="GO" id="GO:0015192">
    <property type="term" value="F:L-phenylalanine transmembrane transporter activity"/>
    <property type="evidence" value="ECO:0007669"/>
    <property type="project" value="TreeGrafter"/>
</dbReference>
<dbReference type="PANTHER" id="PTHR45772:SF7">
    <property type="entry name" value="AMINO ACID ABC TRANSPORTER ATP-BINDING PROTEIN"/>
    <property type="match status" value="1"/>
</dbReference>
<evidence type="ECO:0000313" key="8">
    <source>
        <dbReference type="Proteomes" id="UP000198612"/>
    </source>
</evidence>
<keyword evidence="1" id="KW-0813">Transport</keyword>
<keyword evidence="2" id="KW-0547">Nucleotide-binding</keyword>
<dbReference type="RefSeq" id="WP_089655113.1">
    <property type="nucleotide sequence ID" value="NZ_FNBJ01000001.1"/>
</dbReference>
<feature type="domain" description="ABC transporter" evidence="4">
    <location>
        <begin position="6"/>
        <end position="254"/>
    </location>
</feature>
<evidence type="ECO:0000256" key="1">
    <source>
        <dbReference type="ARBA" id="ARBA00022448"/>
    </source>
</evidence>
<dbReference type="Proteomes" id="UP000198612">
    <property type="component" value="Unassembled WGS sequence"/>
</dbReference>
<evidence type="ECO:0000313" key="9">
    <source>
        <dbReference type="Proteomes" id="UP000198945"/>
    </source>
</evidence>
<dbReference type="GO" id="GO:1903805">
    <property type="term" value="P:L-valine import across plasma membrane"/>
    <property type="evidence" value="ECO:0007669"/>
    <property type="project" value="TreeGrafter"/>
</dbReference>
<dbReference type="AlphaFoldDB" id="A0A1G8L535"/>
<dbReference type="GO" id="GO:0015188">
    <property type="term" value="F:L-isoleucine transmembrane transporter activity"/>
    <property type="evidence" value="ECO:0007669"/>
    <property type="project" value="TreeGrafter"/>
</dbReference>
<dbReference type="InterPro" id="IPR027417">
    <property type="entry name" value="P-loop_NTPase"/>
</dbReference>
<sequence>MSEEILKLVKLTKKFGGLTAVKDFSMTLNKGELLGLIGPNGAGKTTTFNLISGNLAVSSGNIIYQNNDITDLRPDQVADIGIARTFQNIRLMSGMTVLENMQLAFHIWNDYNILDTIFRTKKFKIKEKKYLEEINKTLKHFNILDYKNDKVDDLPPGIQRKADITRAILLKPDLILLDEPTAGMNPSETDELVEIIKWINKDLKISTILVEHDMRVIMNICSRIIVMENGDIIAEGSPENVQADKKVIEAYLGKSYQV</sequence>
<proteinExistence type="predicted"/>
<keyword evidence="10" id="KW-1185">Reference proteome</keyword>
<gene>
    <name evidence="5" type="ORF">SAMN04488598_101272</name>
    <name evidence="7" type="ORF">SAMN04515652_10119</name>
    <name evidence="6" type="ORF">SAMN04515654_107124</name>
</gene>
<evidence type="ECO:0000256" key="2">
    <source>
        <dbReference type="ARBA" id="ARBA00022741"/>
    </source>
</evidence>
<evidence type="ECO:0000313" key="6">
    <source>
        <dbReference type="EMBL" id="SDI50752.1"/>
    </source>
</evidence>
<dbReference type="EMBL" id="FOHG01000001">
    <property type="protein sequence ID" value="SES61416.1"/>
    <property type="molecule type" value="Genomic_DNA"/>
</dbReference>
<dbReference type="PROSITE" id="PS50893">
    <property type="entry name" value="ABC_TRANSPORTER_2"/>
    <property type="match status" value="1"/>
</dbReference>
<evidence type="ECO:0000313" key="10">
    <source>
        <dbReference type="Proteomes" id="UP000199519"/>
    </source>
</evidence>
<organism evidence="6 9">
    <name type="scientific">Halanaerobium congolense</name>
    <dbReference type="NCBI Taxonomy" id="54121"/>
    <lineage>
        <taxon>Bacteria</taxon>
        <taxon>Bacillati</taxon>
        <taxon>Bacillota</taxon>
        <taxon>Clostridia</taxon>
        <taxon>Halanaerobiales</taxon>
        <taxon>Halanaerobiaceae</taxon>
        <taxon>Halanaerobium</taxon>
    </lineage>
</organism>
<protein>
    <submittedName>
        <fullName evidence="6">Amino acid/amide ABC transporter ATP-binding protein 1, HAAT family</fullName>
    </submittedName>
</protein>
<dbReference type="InterPro" id="IPR003439">
    <property type="entry name" value="ABC_transporter-like_ATP-bd"/>
</dbReference>